<dbReference type="PANTHER" id="PTHR45942">
    <property type="entry name" value="PROTEIN PHOSPATASE 3 REGULATORY SUBUNIT B ALPHA ISOFORM TYPE 1"/>
    <property type="match status" value="1"/>
</dbReference>
<dbReference type="EMBL" id="JBDODL010000784">
    <property type="protein sequence ID" value="MES1920646.1"/>
    <property type="molecule type" value="Genomic_DNA"/>
</dbReference>
<dbReference type="Gene3D" id="1.10.238.10">
    <property type="entry name" value="EF-hand"/>
    <property type="match status" value="1"/>
</dbReference>
<dbReference type="InterPro" id="IPR018247">
    <property type="entry name" value="EF_Hand_1_Ca_BS"/>
</dbReference>
<evidence type="ECO:0000313" key="6">
    <source>
        <dbReference type="Proteomes" id="UP001439008"/>
    </source>
</evidence>
<keyword evidence="3" id="KW-0106">Calcium</keyword>
<protein>
    <submittedName>
        <fullName evidence="5">Calcineurin subunit B type 1</fullName>
    </submittedName>
</protein>
<name>A0ABV2ALW0_9EUKA</name>
<dbReference type="Pfam" id="PF13202">
    <property type="entry name" value="EF-hand_5"/>
    <property type="match status" value="1"/>
</dbReference>
<dbReference type="SUPFAM" id="SSF47473">
    <property type="entry name" value="EF-hand"/>
    <property type="match status" value="1"/>
</dbReference>
<dbReference type="InterPro" id="IPR011992">
    <property type="entry name" value="EF-hand-dom_pair"/>
</dbReference>
<proteinExistence type="predicted"/>
<feature type="non-terminal residue" evidence="5">
    <location>
        <position position="1"/>
    </location>
</feature>
<organism evidence="5 6">
    <name type="scientific">Bonamia ostreae</name>
    <dbReference type="NCBI Taxonomy" id="126728"/>
    <lineage>
        <taxon>Eukaryota</taxon>
        <taxon>Sar</taxon>
        <taxon>Rhizaria</taxon>
        <taxon>Endomyxa</taxon>
        <taxon>Ascetosporea</taxon>
        <taxon>Haplosporida</taxon>
        <taxon>Bonamia</taxon>
    </lineage>
</organism>
<feature type="domain" description="EF-hand" evidence="4">
    <location>
        <begin position="75"/>
        <end position="110"/>
    </location>
</feature>
<dbReference type="InterPro" id="IPR002048">
    <property type="entry name" value="EF_hand_dom"/>
</dbReference>
<dbReference type="PROSITE" id="PS50222">
    <property type="entry name" value="EF_HAND_2"/>
    <property type="match status" value="2"/>
</dbReference>
<dbReference type="Proteomes" id="UP001439008">
    <property type="component" value="Unassembled WGS sequence"/>
</dbReference>
<gene>
    <name evidence="5" type="primary">PPP3R1_1</name>
    <name evidence="5" type="ORF">MHBO_002297</name>
</gene>
<evidence type="ECO:0000256" key="2">
    <source>
        <dbReference type="ARBA" id="ARBA00022737"/>
    </source>
</evidence>
<reference evidence="5 6" key="1">
    <citation type="journal article" date="2024" name="BMC Biol.">
        <title>Comparative genomics of Ascetosporea gives new insight into the evolutionary basis for animal parasitism in Rhizaria.</title>
        <authorList>
            <person name="Hiltunen Thoren M."/>
            <person name="Onut-Brannstrom I."/>
            <person name="Alfjorden A."/>
            <person name="Peckova H."/>
            <person name="Swords F."/>
            <person name="Hooper C."/>
            <person name="Holzer A.S."/>
            <person name="Bass D."/>
            <person name="Burki F."/>
        </authorList>
    </citation>
    <scope>NUCLEOTIDE SEQUENCE [LARGE SCALE GENOMIC DNA]</scope>
    <source>
        <strain evidence="5">20-A016</strain>
    </source>
</reference>
<feature type="domain" description="EF-hand" evidence="4">
    <location>
        <begin position="7"/>
        <end position="42"/>
    </location>
</feature>
<keyword evidence="6" id="KW-1185">Reference proteome</keyword>
<dbReference type="Pfam" id="PF13405">
    <property type="entry name" value="EF-hand_6"/>
    <property type="match status" value="1"/>
</dbReference>
<evidence type="ECO:0000313" key="5">
    <source>
        <dbReference type="EMBL" id="MES1920646.1"/>
    </source>
</evidence>
<comment type="caution">
    <text evidence="5">The sequence shown here is derived from an EMBL/GenBank/DDBJ whole genome shotgun (WGS) entry which is preliminary data.</text>
</comment>
<keyword evidence="1" id="KW-0479">Metal-binding</keyword>
<dbReference type="PROSITE" id="PS00018">
    <property type="entry name" value="EF_HAND_1"/>
    <property type="match status" value="1"/>
</dbReference>
<evidence type="ECO:0000256" key="3">
    <source>
        <dbReference type="ARBA" id="ARBA00022837"/>
    </source>
</evidence>
<evidence type="ECO:0000259" key="4">
    <source>
        <dbReference type="PROSITE" id="PS50222"/>
    </source>
</evidence>
<evidence type="ECO:0000256" key="1">
    <source>
        <dbReference type="ARBA" id="ARBA00022723"/>
    </source>
</evidence>
<accession>A0ABV2ALW0</accession>
<sequence>VSKFTEEEIKLLYSRFQTLDRTKNGYISTEEFLLIPELSMNPLSERVVPLFVDELGRCNFENFVSFLWLFNRNCDVKKKREIAFRMYDCDKDGRISIEDLEKILKIMVGNFVSPVKLNSISKNTIEKYGGKDCDFLTLTDFEKVISDEELMKWMTIHFD</sequence>
<keyword evidence="2" id="KW-0677">Repeat</keyword>